<accession>A0A9Q1B3S3</accession>
<comment type="subcellular location">
    <subcellularLocation>
        <location evidence="1">Cell projection</location>
        <location evidence="1">Cilium</location>
    </subcellularLocation>
</comment>
<evidence type="ECO:0000313" key="5">
    <source>
        <dbReference type="EMBL" id="KAJ7335208.1"/>
    </source>
</evidence>
<dbReference type="AlphaFoldDB" id="A0A9Q1B3S3"/>
<evidence type="ECO:0000256" key="1">
    <source>
        <dbReference type="ARBA" id="ARBA00004138"/>
    </source>
</evidence>
<dbReference type="PANTHER" id="PTHR31183:SF1">
    <property type="entry name" value="CILIA- AND FLAGELLA-ASSOCIATED PROTEIN 53"/>
    <property type="match status" value="1"/>
</dbReference>
<feature type="compositionally biased region" description="Basic residues" evidence="4">
    <location>
        <begin position="112"/>
        <end position="131"/>
    </location>
</feature>
<gene>
    <name evidence="5" type="ORF">JRQ81_013149</name>
</gene>
<name>A0A9Q1B3S3_9SAUR</name>
<keyword evidence="6" id="KW-1185">Reference proteome</keyword>
<dbReference type="EMBL" id="JAPFRF010000004">
    <property type="protein sequence ID" value="KAJ7335208.1"/>
    <property type="molecule type" value="Genomic_DNA"/>
</dbReference>
<organism evidence="5 6">
    <name type="scientific">Phrynocephalus forsythii</name>
    <dbReference type="NCBI Taxonomy" id="171643"/>
    <lineage>
        <taxon>Eukaryota</taxon>
        <taxon>Metazoa</taxon>
        <taxon>Chordata</taxon>
        <taxon>Craniata</taxon>
        <taxon>Vertebrata</taxon>
        <taxon>Euteleostomi</taxon>
        <taxon>Lepidosauria</taxon>
        <taxon>Squamata</taxon>
        <taxon>Bifurcata</taxon>
        <taxon>Unidentata</taxon>
        <taxon>Episquamata</taxon>
        <taxon>Toxicofera</taxon>
        <taxon>Iguania</taxon>
        <taxon>Acrodonta</taxon>
        <taxon>Agamidae</taxon>
        <taxon>Agaminae</taxon>
        <taxon>Phrynocephalus</taxon>
    </lineage>
</organism>
<protein>
    <submittedName>
        <fullName evidence="5">Uncharacterized protein</fullName>
    </submittedName>
</protein>
<dbReference type="PANTHER" id="PTHR31183">
    <property type="entry name" value="TRICHOPLEIN KERATIN FILAMENT-BINDING PROTEIN FAMILY MEMBER"/>
    <property type="match status" value="1"/>
</dbReference>
<dbReference type="Proteomes" id="UP001142489">
    <property type="component" value="Unassembled WGS sequence"/>
</dbReference>
<comment type="caution">
    <text evidence="5">The sequence shown here is derived from an EMBL/GenBank/DDBJ whole genome shotgun (WGS) entry which is preliminary data.</text>
</comment>
<feature type="region of interest" description="Disordered" evidence="4">
    <location>
        <begin position="98"/>
        <end position="131"/>
    </location>
</feature>
<keyword evidence="3" id="KW-0966">Cell projection</keyword>
<evidence type="ECO:0000256" key="2">
    <source>
        <dbReference type="ARBA" id="ARBA00023069"/>
    </source>
</evidence>
<evidence type="ECO:0000256" key="3">
    <source>
        <dbReference type="ARBA" id="ARBA00023273"/>
    </source>
</evidence>
<reference evidence="5" key="1">
    <citation type="journal article" date="2023" name="DNA Res.">
        <title>Chromosome-level genome assembly of Phrynocephalus forsythii using third-generation DNA sequencing and Hi-C analysis.</title>
        <authorList>
            <person name="Qi Y."/>
            <person name="Zhao W."/>
            <person name="Zhao Y."/>
            <person name="Niu C."/>
            <person name="Cao S."/>
            <person name="Zhang Y."/>
        </authorList>
    </citation>
    <scope>NUCLEOTIDE SEQUENCE</scope>
    <source>
        <tissue evidence="5">Muscle</tissue>
    </source>
</reference>
<evidence type="ECO:0000313" key="6">
    <source>
        <dbReference type="Proteomes" id="UP001142489"/>
    </source>
</evidence>
<dbReference type="InterPro" id="IPR043596">
    <property type="entry name" value="CFAP53/TCHP"/>
</dbReference>
<dbReference type="OrthoDB" id="75950at2759"/>
<keyword evidence="2" id="KW-0969">Cilium</keyword>
<proteinExistence type="predicted"/>
<dbReference type="GO" id="GO:0005929">
    <property type="term" value="C:cilium"/>
    <property type="evidence" value="ECO:0007669"/>
    <property type="project" value="UniProtKB-SubCell"/>
</dbReference>
<evidence type="ECO:0000256" key="4">
    <source>
        <dbReference type="SAM" id="MobiDB-lite"/>
    </source>
</evidence>
<sequence length="131" mass="15537">MHAERHRATFPKSNVAVNQLLAWRNEEQKRHEAAVYAKAHLLGRQINEREELDERKRLDRMVQKRVDVEMQAYLAGEEERRERLRDLLEAEEKGYLAEIESQEETTEDRQKSMRVRAKQLREKGKKPGGSL</sequence>